<dbReference type="PROSITE" id="PS50887">
    <property type="entry name" value="GGDEF"/>
    <property type="match status" value="1"/>
</dbReference>
<feature type="transmembrane region" description="Helical" evidence="4">
    <location>
        <begin position="255"/>
        <end position="275"/>
    </location>
</feature>
<keyword evidence="4" id="KW-1133">Transmembrane helix</keyword>
<feature type="transmembrane region" description="Helical" evidence="4">
    <location>
        <begin position="220"/>
        <end position="235"/>
    </location>
</feature>
<dbReference type="AlphaFoldDB" id="A0A3A8EJG8"/>
<feature type="transmembrane region" description="Helical" evidence="4">
    <location>
        <begin position="185"/>
        <end position="208"/>
    </location>
</feature>
<protein>
    <recommendedName>
        <fullName evidence="2">diguanylate cyclase</fullName>
        <ecNumber evidence="2">2.7.7.65</ecNumber>
    </recommendedName>
</protein>
<evidence type="ECO:0000256" key="3">
    <source>
        <dbReference type="ARBA" id="ARBA00034247"/>
    </source>
</evidence>
<sequence length="601" mass="69015">MIFAVIPAVYAQYEPEPQSYYLQQHDVQELSFTDQNSVLLGGTWLFYPQHFLREPNSVLRATQANLPISLKDAMGSNHGYGTFVAHFKLPPDMVGRRIGIKIPHQFGAYRIYLNGDFLMRAGEVSAFPSQQVIEKAPKIGYFVATQPYFTLSIQVSNYSQLHGGMENPMRIGTARIINRQYQQQVMSIAAVCGAVLGVSLFTILFSLFRGRKAADSTRQFTFGIFILFLALHNLFSEPYAYTNFTGIEWLLGARLEYLFTYFTIAFFLSYIHMLNSRYLHKYLYYLILALIVCNVAGVVYFEPEQFNRLALYSAVFSLPVLGNFIYGFYQTVKLGEPYSKLNLCAVIFLGLSFLNDFLLMANVLDTVYLSFVSTSLYALLIMFQQSRNYAYYTYHTELLNSRLVDLNNSLDYKVKLRTEELHRLNDKLEYQVQIDALTGAFNRRALNEEIQRLFDLTPENSDNTLIFVMMDVDFFKNYNDHYGHLKGDAILQNLVKVIQSSMPNSAYLARYGGEEFAIVMHNVPITIAEQYMQRVQDAVRQQRFEHANRPDLKGYITLSLGMAYKSRSSSYPDIHELMKAADVELYAAKQAGRDQIKVCKH</sequence>
<evidence type="ECO:0000256" key="2">
    <source>
        <dbReference type="ARBA" id="ARBA00012528"/>
    </source>
</evidence>
<dbReference type="Gene3D" id="3.30.70.270">
    <property type="match status" value="1"/>
</dbReference>
<reference evidence="6 7" key="1">
    <citation type="submission" date="2018-09" db="EMBL/GenBank/DDBJ databases">
        <title>The draft genome of Acinetobacter spp. strains.</title>
        <authorList>
            <person name="Qin J."/>
            <person name="Feng Y."/>
            <person name="Zong Z."/>
        </authorList>
    </citation>
    <scope>NUCLEOTIDE SEQUENCE [LARGE SCALE GENOMIC DNA]</scope>
    <source>
        <strain evidence="6 7">WCHAc060012</strain>
    </source>
</reference>
<dbReference type="NCBIfam" id="TIGR00254">
    <property type="entry name" value="GGDEF"/>
    <property type="match status" value="1"/>
</dbReference>
<feature type="transmembrane region" description="Helical" evidence="4">
    <location>
        <begin position="309"/>
        <end position="329"/>
    </location>
</feature>
<dbReference type="FunFam" id="3.30.70.270:FF:000001">
    <property type="entry name" value="Diguanylate cyclase domain protein"/>
    <property type="match status" value="1"/>
</dbReference>
<keyword evidence="7" id="KW-1185">Reference proteome</keyword>
<accession>A0A3A8EJG8</accession>
<feature type="domain" description="GGDEF" evidence="5">
    <location>
        <begin position="463"/>
        <end position="601"/>
    </location>
</feature>
<dbReference type="OrthoDB" id="9759607at2"/>
<dbReference type="SMART" id="SM00267">
    <property type="entry name" value="GGDEF"/>
    <property type="match status" value="1"/>
</dbReference>
<dbReference type="InterPro" id="IPR050469">
    <property type="entry name" value="Diguanylate_Cyclase"/>
</dbReference>
<proteinExistence type="predicted"/>
<feature type="transmembrane region" description="Helical" evidence="4">
    <location>
        <begin position="341"/>
        <end position="361"/>
    </location>
</feature>
<feature type="transmembrane region" description="Helical" evidence="4">
    <location>
        <begin position="367"/>
        <end position="383"/>
    </location>
</feature>
<dbReference type="EC" id="2.7.7.65" evidence="2"/>
<comment type="cofactor">
    <cofactor evidence="1">
        <name>Mg(2+)</name>
        <dbReference type="ChEBI" id="CHEBI:18420"/>
    </cofactor>
</comment>
<dbReference type="InterPro" id="IPR000160">
    <property type="entry name" value="GGDEF_dom"/>
</dbReference>
<evidence type="ECO:0000313" key="6">
    <source>
        <dbReference type="EMBL" id="RKG34745.1"/>
    </source>
</evidence>
<keyword evidence="4" id="KW-0472">Membrane</keyword>
<evidence type="ECO:0000313" key="7">
    <source>
        <dbReference type="Proteomes" id="UP000282388"/>
    </source>
</evidence>
<comment type="catalytic activity">
    <reaction evidence="3">
        <text>2 GTP = 3',3'-c-di-GMP + 2 diphosphate</text>
        <dbReference type="Rhea" id="RHEA:24898"/>
        <dbReference type="ChEBI" id="CHEBI:33019"/>
        <dbReference type="ChEBI" id="CHEBI:37565"/>
        <dbReference type="ChEBI" id="CHEBI:58805"/>
        <dbReference type="EC" id="2.7.7.65"/>
    </reaction>
</comment>
<evidence type="ECO:0000256" key="4">
    <source>
        <dbReference type="SAM" id="Phobius"/>
    </source>
</evidence>
<keyword evidence="4" id="KW-0812">Transmembrane</keyword>
<evidence type="ECO:0000256" key="1">
    <source>
        <dbReference type="ARBA" id="ARBA00001946"/>
    </source>
</evidence>
<dbReference type="Proteomes" id="UP000282388">
    <property type="component" value="Unassembled WGS sequence"/>
</dbReference>
<dbReference type="InterPro" id="IPR043128">
    <property type="entry name" value="Rev_trsase/Diguanyl_cyclase"/>
</dbReference>
<dbReference type="Pfam" id="PF00990">
    <property type="entry name" value="GGDEF"/>
    <property type="match status" value="1"/>
</dbReference>
<dbReference type="SUPFAM" id="SSF55073">
    <property type="entry name" value="Nucleotide cyclase"/>
    <property type="match status" value="1"/>
</dbReference>
<evidence type="ECO:0000259" key="5">
    <source>
        <dbReference type="PROSITE" id="PS50887"/>
    </source>
</evidence>
<dbReference type="PANTHER" id="PTHR45138:SF9">
    <property type="entry name" value="DIGUANYLATE CYCLASE DGCM-RELATED"/>
    <property type="match status" value="1"/>
</dbReference>
<dbReference type="PANTHER" id="PTHR45138">
    <property type="entry name" value="REGULATORY COMPONENTS OF SENSORY TRANSDUCTION SYSTEM"/>
    <property type="match status" value="1"/>
</dbReference>
<dbReference type="InterPro" id="IPR029787">
    <property type="entry name" value="Nucleotide_cyclase"/>
</dbReference>
<name>A0A3A8EJG8_9GAMM</name>
<comment type="caution">
    <text evidence="6">The sequence shown here is derived from an EMBL/GenBank/DDBJ whole genome shotgun (WGS) entry which is preliminary data.</text>
</comment>
<gene>
    <name evidence="6" type="ORF">D7V32_00275</name>
</gene>
<dbReference type="GO" id="GO:0052621">
    <property type="term" value="F:diguanylate cyclase activity"/>
    <property type="evidence" value="ECO:0007669"/>
    <property type="project" value="UniProtKB-EC"/>
</dbReference>
<organism evidence="6 7">
    <name type="scientific">Acinetobacter tianfuensis</name>
    <dbReference type="NCBI Taxonomy" id="2419603"/>
    <lineage>
        <taxon>Bacteria</taxon>
        <taxon>Pseudomonadati</taxon>
        <taxon>Pseudomonadota</taxon>
        <taxon>Gammaproteobacteria</taxon>
        <taxon>Moraxellales</taxon>
        <taxon>Moraxellaceae</taxon>
        <taxon>Acinetobacter</taxon>
    </lineage>
</organism>
<dbReference type="CDD" id="cd01949">
    <property type="entry name" value="GGDEF"/>
    <property type="match status" value="1"/>
</dbReference>
<dbReference type="EMBL" id="RAXV01000001">
    <property type="protein sequence ID" value="RKG34745.1"/>
    <property type="molecule type" value="Genomic_DNA"/>
</dbReference>
<feature type="transmembrane region" description="Helical" evidence="4">
    <location>
        <begin position="282"/>
        <end position="303"/>
    </location>
</feature>